<name>A0A420WAM6_9PROT</name>
<evidence type="ECO:0000256" key="1">
    <source>
        <dbReference type="SAM" id="Phobius"/>
    </source>
</evidence>
<dbReference type="PANTHER" id="PTHR34205:SF2">
    <property type="entry name" value="DUF962 DOMAIN-CONTAINING PROTEIN"/>
    <property type="match status" value="1"/>
</dbReference>
<keyword evidence="1" id="KW-0812">Transmembrane</keyword>
<protein>
    <recommendedName>
        <fullName evidence="4">DUF962 domain-containing protein</fullName>
    </recommendedName>
</protein>
<organism evidence="2 3">
    <name type="scientific">Oceanibaculum indicum</name>
    <dbReference type="NCBI Taxonomy" id="526216"/>
    <lineage>
        <taxon>Bacteria</taxon>
        <taxon>Pseudomonadati</taxon>
        <taxon>Pseudomonadota</taxon>
        <taxon>Alphaproteobacteria</taxon>
        <taxon>Rhodospirillales</taxon>
        <taxon>Oceanibaculaceae</taxon>
        <taxon>Oceanibaculum</taxon>
    </lineage>
</organism>
<accession>A0A420WAM6</accession>
<evidence type="ECO:0000313" key="3">
    <source>
        <dbReference type="Proteomes" id="UP000277424"/>
    </source>
</evidence>
<dbReference type="RefSeq" id="WP_121221711.1">
    <property type="nucleotide sequence ID" value="NZ_RBIG01000004.1"/>
</dbReference>
<dbReference type="EMBL" id="RBIG01000004">
    <property type="protein sequence ID" value="RKQ68000.1"/>
    <property type="molecule type" value="Genomic_DNA"/>
</dbReference>
<comment type="caution">
    <text evidence="2">The sequence shown here is derived from an EMBL/GenBank/DDBJ whole genome shotgun (WGS) entry which is preliminary data.</text>
</comment>
<dbReference type="PANTHER" id="PTHR34205">
    <property type="entry name" value="TRANSMEMBRANE PROTEIN"/>
    <property type="match status" value="1"/>
</dbReference>
<proteinExistence type="predicted"/>
<dbReference type="Proteomes" id="UP000277424">
    <property type="component" value="Unassembled WGS sequence"/>
</dbReference>
<reference evidence="2 3" key="1">
    <citation type="submission" date="2018-10" db="EMBL/GenBank/DDBJ databases">
        <title>Comparative analysis of microorganisms from saline springs in Andes Mountain Range, Colombia.</title>
        <authorList>
            <person name="Rubin E."/>
        </authorList>
    </citation>
    <scope>NUCLEOTIDE SEQUENCE [LARGE SCALE GENOMIC DNA]</scope>
    <source>
        <strain evidence="2 3">USBA 36</strain>
    </source>
</reference>
<feature type="transmembrane region" description="Helical" evidence="1">
    <location>
        <begin position="29"/>
        <end position="47"/>
    </location>
</feature>
<dbReference type="OrthoDB" id="7356072at2"/>
<evidence type="ECO:0008006" key="4">
    <source>
        <dbReference type="Google" id="ProtNLM"/>
    </source>
</evidence>
<sequence>MQNPEAPIRTYNEFWPFYLREHAKPATRALHYAGTGLGLLLLAAAILTGTGWLFLAALIAGYFFAWIAHFRVERNRPATFRYPLWSLYSDFRMFFLWATGRLRPELEKAGIQP</sequence>
<gene>
    <name evidence="2" type="ORF">BCL74_3317</name>
</gene>
<dbReference type="AlphaFoldDB" id="A0A420WAM6"/>
<keyword evidence="1" id="KW-1133">Transmembrane helix</keyword>
<feature type="transmembrane region" description="Helical" evidence="1">
    <location>
        <begin position="53"/>
        <end position="72"/>
    </location>
</feature>
<keyword evidence="1" id="KW-0472">Membrane</keyword>
<dbReference type="Pfam" id="PF06127">
    <property type="entry name" value="Mpo1-like"/>
    <property type="match status" value="1"/>
</dbReference>
<dbReference type="InterPro" id="IPR009305">
    <property type="entry name" value="Mpo1-like"/>
</dbReference>
<evidence type="ECO:0000313" key="2">
    <source>
        <dbReference type="EMBL" id="RKQ68000.1"/>
    </source>
</evidence>